<feature type="region of interest" description="Disordered" evidence="1">
    <location>
        <begin position="418"/>
        <end position="438"/>
    </location>
</feature>
<keyword evidence="4" id="KW-1185">Reference proteome</keyword>
<organism evidence="3 4">
    <name type="scientific">Thlaspi arvense</name>
    <name type="common">Field penny-cress</name>
    <dbReference type="NCBI Taxonomy" id="13288"/>
    <lineage>
        <taxon>Eukaryota</taxon>
        <taxon>Viridiplantae</taxon>
        <taxon>Streptophyta</taxon>
        <taxon>Embryophyta</taxon>
        <taxon>Tracheophyta</taxon>
        <taxon>Spermatophyta</taxon>
        <taxon>Magnoliopsida</taxon>
        <taxon>eudicotyledons</taxon>
        <taxon>Gunneridae</taxon>
        <taxon>Pentapetalae</taxon>
        <taxon>rosids</taxon>
        <taxon>malvids</taxon>
        <taxon>Brassicales</taxon>
        <taxon>Brassicaceae</taxon>
        <taxon>Thlaspideae</taxon>
        <taxon>Thlaspi</taxon>
    </lineage>
</organism>
<feature type="compositionally biased region" description="Pro residues" evidence="1">
    <location>
        <begin position="428"/>
        <end position="438"/>
    </location>
</feature>
<dbReference type="InterPro" id="IPR015940">
    <property type="entry name" value="UBA"/>
</dbReference>
<dbReference type="PROSITE" id="PS50030">
    <property type="entry name" value="UBA"/>
    <property type="match status" value="1"/>
</dbReference>
<feature type="non-terminal residue" evidence="3">
    <location>
        <position position="518"/>
    </location>
</feature>
<reference evidence="3 4" key="1">
    <citation type="submission" date="2022-03" db="EMBL/GenBank/DDBJ databases">
        <authorList>
            <person name="Nunn A."/>
            <person name="Chopra R."/>
            <person name="Nunn A."/>
            <person name="Contreras Garrido A."/>
        </authorList>
    </citation>
    <scope>NUCLEOTIDE SEQUENCE [LARGE SCALE GENOMIC DNA]</scope>
</reference>
<dbReference type="Proteomes" id="UP000836841">
    <property type="component" value="Chromosome 6"/>
</dbReference>
<dbReference type="Gene3D" id="1.20.120.1920">
    <property type="entry name" value="UBAP1 SOUBA domain"/>
    <property type="match status" value="1"/>
</dbReference>
<evidence type="ECO:0000259" key="2">
    <source>
        <dbReference type="PROSITE" id="PS50030"/>
    </source>
</evidence>
<name>A0AAU9SSS3_THLAR</name>
<evidence type="ECO:0000256" key="1">
    <source>
        <dbReference type="SAM" id="MobiDB-lite"/>
    </source>
</evidence>
<evidence type="ECO:0000313" key="4">
    <source>
        <dbReference type="Proteomes" id="UP000836841"/>
    </source>
</evidence>
<dbReference type="SUPFAM" id="SSF46934">
    <property type="entry name" value="UBA-like"/>
    <property type="match status" value="1"/>
</dbReference>
<evidence type="ECO:0000313" key="3">
    <source>
        <dbReference type="EMBL" id="CAH2070132.1"/>
    </source>
</evidence>
<dbReference type="InterPro" id="IPR009060">
    <property type="entry name" value="UBA-like_sf"/>
</dbReference>
<dbReference type="PANTHER" id="PTHR15960:SF5">
    <property type="entry name" value="LD44032P"/>
    <property type="match status" value="1"/>
</dbReference>
<accession>A0AAU9SSS3</accession>
<gene>
    <name evidence="3" type="ORF">TAV2_LOCUS18833</name>
</gene>
<feature type="domain" description="UBA" evidence="2">
    <location>
        <begin position="474"/>
        <end position="516"/>
    </location>
</feature>
<dbReference type="GO" id="GO:0043130">
    <property type="term" value="F:ubiquitin binding"/>
    <property type="evidence" value="ECO:0007669"/>
    <property type="project" value="InterPro"/>
</dbReference>
<feature type="compositionally biased region" description="Low complexity" evidence="1">
    <location>
        <begin position="352"/>
        <end position="368"/>
    </location>
</feature>
<dbReference type="EMBL" id="OU466862">
    <property type="protein sequence ID" value="CAH2070132.1"/>
    <property type="molecule type" value="Genomic_DNA"/>
</dbReference>
<dbReference type="GO" id="GO:0043162">
    <property type="term" value="P:ubiquitin-dependent protein catabolic process via the multivesicular body sorting pathway"/>
    <property type="evidence" value="ECO:0007669"/>
    <property type="project" value="InterPro"/>
</dbReference>
<dbReference type="AlphaFoldDB" id="A0AAU9SSS3"/>
<dbReference type="GO" id="GO:0000813">
    <property type="term" value="C:ESCRT I complex"/>
    <property type="evidence" value="ECO:0007669"/>
    <property type="project" value="InterPro"/>
</dbReference>
<proteinExistence type="predicted"/>
<protein>
    <recommendedName>
        <fullName evidence="2">UBA domain-containing protein</fullName>
    </recommendedName>
</protein>
<feature type="region of interest" description="Disordered" evidence="1">
    <location>
        <begin position="302"/>
        <end position="370"/>
    </location>
</feature>
<dbReference type="InterPro" id="IPR042575">
    <property type="entry name" value="UBAP1_C"/>
</dbReference>
<sequence>IFPSAAVGVASRRRRESSPFFPLFFSPMASYLFALPPLLFKPHPDPPPGKPSTDLREGLVFVEPPNPPDPPDLAATFTYSLFSAAVVFNPPTVPLFHLDLGFQRLVLELAFLVSSRDSLLTLGCPPSAVCSPPVLLPSLHLESIDAASPPPRLEAFLSLPLPQGALCRKTKVMRLLVSCSVFNGAHGFTFSTMESVFLPLGGFLSLGGFVQDNTVCSCLDVASVELVSSRLSLVELESPTHTKRKNPIKSKLGKGYTYRQIQTDLIAFETCSSLISSIPSSLLCELLFETMDYDIRNKSGPPYGRPMYGPPSTSPSPASSHPMYAPSPSGYPKIGQQSGHGQPFFPPPERNSSFQHSSSPFPPSSSSSGLGIKVTLKPEYRITPPPHLLPRAGDIPRSGFQFDFGLEKKVLAEAEKDNPDWSKFGTENPPPANFPDPPTPSAGVDPVVMKYAASGLNREAVSIAVANYGDNPTKVQEFANGFTAIREMGFPTNAVADALFMFENDTEKALAHLLHGST</sequence>
<dbReference type="InterPro" id="IPR038870">
    <property type="entry name" value="UBAP1"/>
</dbReference>
<dbReference type="PANTHER" id="PTHR15960">
    <property type="entry name" value="LD44032P"/>
    <property type="match status" value="1"/>
</dbReference>